<feature type="compositionally biased region" description="Polar residues" evidence="14">
    <location>
        <begin position="199"/>
        <end position="214"/>
    </location>
</feature>
<dbReference type="EMBL" id="ML738630">
    <property type="protein sequence ID" value="KAE8162325.1"/>
    <property type="molecule type" value="Genomic_DNA"/>
</dbReference>
<evidence type="ECO:0000256" key="9">
    <source>
        <dbReference type="ARBA" id="ARBA00023163"/>
    </source>
</evidence>
<feature type="compositionally biased region" description="Low complexity" evidence="14">
    <location>
        <begin position="183"/>
        <end position="198"/>
    </location>
</feature>
<feature type="region of interest" description="Disordered" evidence="14">
    <location>
        <begin position="245"/>
        <end position="264"/>
    </location>
</feature>
<evidence type="ECO:0000313" key="16">
    <source>
        <dbReference type="EMBL" id="KAE8162325.1"/>
    </source>
</evidence>
<evidence type="ECO:0000256" key="14">
    <source>
        <dbReference type="SAM" id="MobiDB-lite"/>
    </source>
</evidence>
<evidence type="ECO:0000313" key="17">
    <source>
        <dbReference type="Proteomes" id="UP000326950"/>
    </source>
</evidence>
<dbReference type="Gene3D" id="4.10.240.10">
    <property type="entry name" value="Zn(2)-C6 fungal-type DNA-binding domain"/>
    <property type="match status" value="1"/>
</dbReference>
<dbReference type="OrthoDB" id="5365785at2759"/>
<feature type="region of interest" description="Disordered" evidence="14">
    <location>
        <begin position="581"/>
        <end position="610"/>
    </location>
</feature>
<evidence type="ECO:0000256" key="7">
    <source>
        <dbReference type="ARBA" id="ARBA00023125"/>
    </source>
</evidence>
<organism evidence="16 17">
    <name type="scientific">Aspergillus tamarii</name>
    <dbReference type="NCBI Taxonomy" id="41984"/>
    <lineage>
        <taxon>Eukaryota</taxon>
        <taxon>Fungi</taxon>
        <taxon>Dikarya</taxon>
        <taxon>Ascomycota</taxon>
        <taxon>Pezizomycotina</taxon>
        <taxon>Eurotiomycetes</taxon>
        <taxon>Eurotiomycetidae</taxon>
        <taxon>Eurotiales</taxon>
        <taxon>Aspergillaceae</taxon>
        <taxon>Aspergillus</taxon>
        <taxon>Aspergillus subgen. Circumdati</taxon>
    </lineage>
</organism>
<dbReference type="SUPFAM" id="SSF102114">
    <property type="entry name" value="Radical SAM enzymes"/>
    <property type="match status" value="1"/>
</dbReference>
<dbReference type="GO" id="GO:0051536">
    <property type="term" value="F:iron-sulfur cluster binding"/>
    <property type="evidence" value="ECO:0007669"/>
    <property type="project" value="UniProtKB-KW"/>
</dbReference>
<protein>
    <recommendedName>
        <fullName evidence="12">Xylanolytic transcriptional activator xlnR</fullName>
    </recommendedName>
    <alternativeName>
        <fullName evidence="13">Xylanase regulator</fullName>
    </alternativeName>
</protein>
<dbReference type="GO" id="GO:0008270">
    <property type="term" value="F:zinc ion binding"/>
    <property type="evidence" value="ECO:0007669"/>
    <property type="project" value="InterPro"/>
</dbReference>
<feature type="region of interest" description="Disordered" evidence="14">
    <location>
        <begin position="183"/>
        <end position="219"/>
    </location>
</feature>
<dbReference type="PROSITE" id="PS50048">
    <property type="entry name" value="ZN2_CY6_FUNGAL_2"/>
    <property type="match status" value="1"/>
</dbReference>
<feature type="compositionally biased region" description="Polar residues" evidence="14">
    <location>
        <begin position="786"/>
        <end position="795"/>
    </location>
</feature>
<dbReference type="Proteomes" id="UP000326950">
    <property type="component" value="Unassembled WGS sequence"/>
</dbReference>
<dbReference type="SFLD" id="SFLDS00029">
    <property type="entry name" value="Radical_SAM"/>
    <property type="match status" value="1"/>
</dbReference>
<accession>A0A5N6UUK2</accession>
<dbReference type="GO" id="GO:0000981">
    <property type="term" value="F:DNA-binding transcription factor activity, RNA polymerase II-specific"/>
    <property type="evidence" value="ECO:0007669"/>
    <property type="project" value="InterPro"/>
</dbReference>
<feature type="compositionally biased region" description="Polar residues" evidence="14">
    <location>
        <begin position="67"/>
        <end position="96"/>
    </location>
</feature>
<keyword evidence="17" id="KW-1185">Reference proteome</keyword>
<evidence type="ECO:0000256" key="10">
    <source>
        <dbReference type="ARBA" id="ARBA00023242"/>
    </source>
</evidence>
<dbReference type="InterPro" id="IPR013785">
    <property type="entry name" value="Aldolase_TIM"/>
</dbReference>
<dbReference type="GO" id="GO:0003677">
    <property type="term" value="F:DNA binding"/>
    <property type="evidence" value="ECO:0007669"/>
    <property type="project" value="UniProtKB-KW"/>
</dbReference>
<sequence>MSTTSIQHFTSSFSPFSSGTQPVGMAQSQTVGLDTLAEGSQYALEQMQLSREANGASAVDGGVPNPLKSTISKPQSQQLYSDESSTQHTQNATTGFRNLPQRDQLAEARSTIRKSSNSGPVRRRISRACDQCNQLRTKCDGQNPCAHCIEFGLTCEYARERKKRGKASKKDLAAAAAVVANNGTASTSNGNTSNDSASLAKQHTSSDGQSTQEVSGRYDPTFDATRTLTTAGHSQLGQHSDVSAMAGMQGSQQTPHSQPPLGGAIDAIHLNHFSTLNDSNRPQMSVPDLRSLQMLHPSGANTRSPSGALPPQGLNSGYNDSAYSLMNAPETNHPSINQYRLGNSAENPPAPFLGLSPPAQSPGWLSLPSPSPANFASFSMPPFSSTLRYPVLQPVLPHIASIIPQSLACDLLDVYFTSFSPSHLSPQSPYVVGYIFRKQSFLHPTKPRVCSPGLLASMLWVAAQTSDAAFLTSPPSARGRVCQKLLELTVGLLRPLIHGPAPGETSPNYAANMVINGVALGGFGVSMDQLGAQSSATGAVDDVATYVHLATVISASEYKAASMRWWTAAWSLARELKLGRELPPNASQPRQDGEPEDDTDVDMSKRNLPPLVTSVGGSSGSTILNFTEEEREERRRLWWLLYATDRHLALCYNRPLTLLDKECEGLLQPMNDDLWQAGDFAGATYRQVGPQVECTGHSMFGFFLPLMTILGEIVDLQQAKEHPRFGRVFRNSADWDHQVLEIARQLDTYAQSLKEFEARYTSSLTLGAGENEAAMEGSHLDHVSPSGRSTSTAGSRVNESIVHTKMVVAYGTHIMHVLHVLLAGKWDPINLLEDHDLWISSESFIAAMSHAVGAADAAADILEYDPDITFMPFFFGIYLLQGSFLLLLAADKLQGEVSPSVVRACETIVRAHEACVVTLNTEYQRTFRKVMRSALAQVRGRMPEDFGEQQQRRREVLALYRWAGDGSGIPPAFLLDEYIPRYQLLTSIDASKKRSLAYAHLRECNLCPRRCGVNRYEETGICIIGAETVKVNTIAPHRGEEPCIQGFNGSGSVFFSGCNLRCVFCQNHDIAHQRNGFDVTPEELADWFMKLQQVGNCHNINLVTPEHVVPQVALAILTACDMGLNIPIIYNTSSFDSLESLELLDGLVDIYLPDFKVWKNSTSKRLLKAEDYTETAMESIKAMHKQVGDLCFTSDGIAKKGVLLRHLVMPGKEDEGREIMRWLAENVSKDLYVHIMEQYHPDAHVGKRKRTTKNAKGEEEDEVRYAEINRAVRDDELGSVRDAAVAAGLWRFCEANEDSSMFHL</sequence>
<dbReference type="GO" id="GO:0006351">
    <property type="term" value="P:DNA-templated transcription"/>
    <property type="evidence" value="ECO:0007669"/>
    <property type="project" value="InterPro"/>
</dbReference>
<name>A0A5N6UUK2_ASPTM</name>
<dbReference type="CDD" id="cd12148">
    <property type="entry name" value="fungal_TF_MHR"/>
    <property type="match status" value="1"/>
</dbReference>
<reference evidence="16 17" key="1">
    <citation type="submission" date="2019-04" db="EMBL/GenBank/DDBJ databases">
        <title>Friends and foes A comparative genomics study of 23 Aspergillus species from section Flavi.</title>
        <authorList>
            <consortium name="DOE Joint Genome Institute"/>
            <person name="Kjaerbolling I."/>
            <person name="Vesth T."/>
            <person name="Frisvad J.C."/>
            <person name="Nybo J.L."/>
            <person name="Theobald S."/>
            <person name="Kildgaard S."/>
            <person name="Isbrandt T."/>
            <person name="Kuo A."/>
            <person name="Sato A."/>
            <person name="Lyhne E.K."/>
            <person name="Kogle M.E."/>
            <person name="Wiebenga A."/>
            <person name="Kun R.S."/>
            <person name="Lubbers R.J."/>
            <person name="Makela M.R."/>
            <person name="Barry K."/>
            <person name="Chovatia M."/>
            <person name="Clum A."/>
            <person name="Daum C."/>
            <person name="Haridas S."/>
            <person name="He G."/>
            <person name="LaButti K."/>
            <person name="Lipzen A."/>
            <person name="Mondo S."/>
            <person name="Riley R."/>
            <person name="Salamov A."/>
            <person name="Simmons B.A."/>
            <person name="Magnuson J.K."/>
            <person name="Henrissat B."/>
            <person name="Mortensen U.H."/>
            <person name="Larsen T.O."/>
            <person name="Devries R.P."/>
            <person name="Grigoriev I.V."/>
            <person name="Machida M."/>
            <person name="Baker S.E."/>
            <person name="Andersen M.R."/>
        </authorList>
    </citation>
    <scope>NUCLEOTIDE SEQUENCE [LARGE SCALE GENOMIC DNA]</scope>
    <source>
        <strain evidence="16 17">CBS 117626</strain>
    </source>
</reference>
<keyword evidence="3" id="KW-0862">Zinc</keyword>
<evidence type="ECO:0000256" key="11">
    <source>
        <dbReference type="ARBA" id="ARBA00037990"/>
    </source>
</evidence>
<feature type="compositionally biased region" description="Low complexity" evidence="14">
    <location>
        <begin position="9"/>
        <end position="18"/>
    </location>
</feature>
<comment type="similarity">
    <text evidence="11">Belongs to the xlnR/xlr1 family.</text>
</comment>
<keyword evidence="2" id="KW-0479">Metal-binding</keyword>
<feature type="compositionally biased region" description="Polar residues" evidence="14">
    <location>
        <begin position="313"/>
        <end position="346"/>
    </location>
</feature>
<dbReference type="Pfam" id="PF00172">
    <property type="entry name" value="Zn_clus"/>
    <property type="match status" value="1"/>
</dbReference>
<keyword evidence="8" id="KW-0010">Activator</keyword>
<feature type="region of interest" description="Disordered" evidence="14">
    <location>
        <begin position="1"/>
        <end position="25"/>
    </location>
</feature>
<dbReference type="SUPFAM" id="SSF57701">
    <property type="entry name" value="Zn2/Cys6 DNA-binding domain"/>
    <property type="match status" value="1"/>
</dbReference>
<dbReference type="Pfam" id="PF04055">
    <property type="entry name" value="Radical_SAM"/>
    <property type="match status" value="1"/>
</dbReference>
<keyword evidence="4" id="KW-0408">Iron</keyword>
<dbReference type="InterPro" id="IPR051439">
    <property type="entry name" value="XlnR/Xlr1"/>
</dbReference>
<dbReference type="InterPro" id="IPR001138">
    <property type="entry name" value="Zn2Cys6_DnaBD"/>
</dbReference>
<feature type="region of interest" description="Disordered" evidence="14">
    <location>
        <begin position="53"/>
        <end position="123"/>
    </location>
</feature>
<dbReference type="SMART" id="SM00066">
    <property type="entry name" value="GAL4"/>
    <property type="match status" value="1"/>
</dbReference>
<dbReference type="CDD" id="cd00067">
    <property type="entry name" value="GAL4"/>
    <property type="match status" value="1"/>
</dbReference>
<dbReference type="SFLD" id="SFLDG01099">
    <property type="entry name" value="Uncharacterised_Radical_SAM_Su"/>
    <property type="match status" value="1"/>
</dbReference>
<dbReference type="FunFam" id="4.10.240.10:FF:000004">
    <property type="entry name" value="Xylanolytic transcriptional activator XlnR"/>
    <property type="match status" value="1"/>
</dbReference>
<gene>
    <name evidence="16" type="ORF">BDV40DRAFT_288606</name>
</gene>
<feature type="region of interest" description="Disordered" evidence="14">
    <location>
        <begin position="295"/>
        <end position="352"/>
    </location>
</feature>
<proteinExistence type="inferred from homology"/>
<evidence type="ECO:0000256" key="2">
    <source>
        <dbReference type="ARBA" id="ARBA00022723"/>
    </source>
</evidence>
<dbReference type="InterPro" id="IPR040085">
    <property type="entry name" value="MJ0674-like"/>
</dbReference>
<keyword evidence="9" id="KW-0804">Transcription</keyword>
<keyword evidence="7" id="KW-0238">DNA-binding</keyword>
<keyword evidence="1" id="KW-0949">S-adenosyl-L-methionine</keyword>
<dbReference type="InterPro" id="IPR036864">
    <property type="entry name" value="Zn2-C6_fun-type_DNA-bd_sf"/>
</dbReference>
<dbReference type="InterPro" id="IPR007197">
    <property type="entry name" value="rSAM"/>
</dbReference>
<dbReference type="InterPro" id="IPR058240">
    <property type="entry name" value="rSAM_sf"/>
</dbReference>
<dbReference type="Gene3D" id="3.20.20.70">
    <property type="entry name" value="Aldolase class I"/>
    <property type="match status" value="1"/>
</dbReference>
<dbReference type="GO" id="GO:0010604">
    <property type="term" value="P:positive regulation of macromolecule metabolic process"/>
    <property type="evidence" value="ECO:0007669"/>
    <property type="project" value="UniProtKB-ARBA"/>
</dbReference>
<evidence type="ECO:0000256" key="8">
    <source>
        <dbReference type="ARBA" id="ARBA00023159"/>
    </source>
</evidence>
<dbReference type="PANTHER" id="PTHR47663:SF1">
    <property type="entry name" value="XYLANOLYTIC TRANSCRIPTIONAL ACTIVATOR XLNR-RELATED"/>
    <property type="match status" value="1"/>
</dbReference>
<dbReference type="InterPro" id="IPR007219">
    <property type="entry name" value="XnlR_reg_dom"/>
</dbReference>
<keyword evidence="5" id="KW-0411">Iron-sulfur</keyword>
<dbReference type="PANTHER" id="PTHR47663">
    <property type="entry name" value="XYLANOLYTIC TRANSCRIPTIONAL ACTIVATOR XLNR-RELATED"/>
    <property type="match status" value="1"/>
</dbReference>
<dbReference type="GO" id="GO:0003824">
    <property type="term" value="F:catalytic activity"/>
    <property type="evidence" value="ECO:0007669"/>
    <property type="project" value="InterPro"/>
</dbReference>
<evidence type="ECO:0000256" key="12">
    <source>
        <dbReference type="ARBA" id="ARBA00040261"/>
    </source>
</evidence>
<evidence type="ECO:0000256" key="3">
    <source>
        <dbReference type="ARBA" id="ARBA00022833"/>
    </source>
</evidence>
<evidence type="ECO:0000259" key="15">
    <source>
        <dbReference type="PROSITE" id="PS50048"/>
    </source>
</evidence>
<evidence type="ECO:0000256" key="6">
    <source>
        <dbReference type="ARBA" id="ARBA00023015"/>
    </source>
</evidence>
<dbReference type="CDD" id="cd01335">
    <property type="entry name" value="Radical_SAM"/>
    <property type="match status" value="1"/>
</dbReference>
<keyword evidence="6" id="KW-0805">Transcription regulation</keyword>
<evidence type="ECO:0000256" key="4">
    <source>
        <dbReference type="ARBA" id="ARBA00023004"/>
    </source>
</evidence>
<dbReference type="SMART" id="SM00906">
    <property type="entry name" value="Fungal_trans"/>
    <property type="match status" value="1"/>
</dbReference>
<evidence type="ECO:0000256" key="13">
    <source>
        <dbReference type="ARBA" id="ARBA00041954"/>
    </source>
</evidence>
<feature type="domain" description="Zn(2)-C6 fungal-type" evidence="15">
    <location>
        <begin position="128"/>
        <end position="157"/>
    </location>
</feature>
<evidence type="ECO:0000256" key="5">
    <source>
        <dbReference type="ARBA" id="ARBA00023014"/>
    </source>
</evidence>
<feature type="region of interest" description="Disordered" evidence="14">
    <location>
        <begin position="775"/>
        <end position="795"/>
    </location>
</feature>
<dbReference type="Pfam" id="PF04082">
    <property type="entry name" value="Fungal_trans"/>
    <property type="match status" value="1"/>
</dbReference>
<evidence type="ECO:0000256" key="1">
    <source>
        <dbReference type="ARBA" id="ARBA00022691"/>
    </source>
</evidence>
<keyword evidence="10" id="KW-0539">Nucleus</keyword>